<organism evidence="1">
    <name type="scientific">Anguilla anguilla</name>
    <name type="common">European freshwater eel</name>
    <name type="synonym">Muraena anguilla</name>
    <dbReference type="NCBI Taxonomy" id="7936"/>
    <lineage>
        <taxon>Eukaryota</taxon>
        <taxon>Metazoa</taxon>
        <taxon>Chordata</taxon>
        <taxon>Craniata</taxon>
        <taxon>Vertebrata</taxon>
        <taxon>Euteleostomi</taxon>
        <taxon>Actinopterygii</taxon>
        <taxon>Neopterygii</taxon>
        <taxon>Teleostei</taxon>
        <taxon>Anguilliformes</taxon>
        <taxon>Anguillidae</taxon>
        <taxon>Anguilla</taxon>
    </lineage>
</organism>
<proteinExistence type="predicted"/>
<evidence type="ECO:0000313" key="1">
    <source>
        <dbReference type="EMBL" id="JAH47372.1"/>
    </source>
</evidence>
<name>A0A0E9T1I8_ANGAN</name>
<sequence>MYMCVLGRERMYLGCQGQR</sequence>
<dbReference type="EMBL" id="GBXM01061205">
    <property type="protein sequence ID" value="JAH47372.1"/>
    <property type="molecule type" value="Transcribed_RNA"/>
</dbReference>
<reference evidence="1" key="1">
    <citation type="submission" date="2014-11" db="EMBL/GenBank/DDBJ databases">
        <authorList>
            <person name="Amaro Gonzalez C."/>
        </authorList>
    </citation>
    <scope>NUCLEOTIDE SEQUENCE</scope>
</reference>
<reference evidence="1" key="2">
    <citation type="journal article" date="2015" name="Fish Shellfish Immunol.">
        <title>Early steps in the European eel (Anguilla anguilla)-Vibrio vulnificus interaction in the gills: Role of the RtxA13 toxin.</title>
        <authorList>
            <person name="Callol A."/>
            <person name="Pajuelo D."/>
            <person name="Ebbesson L."/>
            <person name="Teles M."/>
            <person name="MacKenzie S."/>
            <person name="Amaro C."/>
        </authorList>
    </citation>
    <scope>NUCLEOTIDE SEQUENCE</scope>
</reference>
<protein>
    <submittedName>
        <fullName evidence="1">Uncharacterized protein</fullName>
    </submittedName>
</protein>
<accession>A0A0E9T1I8</accession>
<dbReference type="AlphaFoldDB" id="A0A0E9T1I8"/>